<reference evidence="2 3" key="1">
    <citation type="submission" date="2018-08" db="EMBL/GenBank/DDBJ databases">
        <title>Draft genome of the lignicolous fungus Coniochaeta pulveracea.</title>
        <authorList>
            <person name="Borstlap C.J."/>
            <person name="De Witt R.N."/>
            <person name="Botha A."/>
            <person name="Volschenk H."/>
        </authorList>
    </citation>
    <scope>NUCLEOTIDE SEQUENCE [LARGE SCALE GENOMIC DNA]</scope>
    <source>
        <strain evidence="2 3">CAB683</strain>
    </source>
</reference>
<keyword evidence="3" id="KW-1185">Reference proteome</keyword>
<feature type="compositionally biased region" description="Basic and acidic residues" evidence="1">
    <location>
        <begin position="489"/>
        <end position="502"/>
    </location>
</feature>
<dbReference type="Proteomes" id="UP000275385">
    <property type="component" value="Unassembled WGS sequence"/>
</dbReference>
<feature type="compositionally biased region" description="Basic and acidic residues" evidence="1">
    <location>
        <begin position="108"/>
        <end position="118"/>
    </location>
</feature>
<feature type="region of interest" description="Disordered" evidence="1">
    <location>
        <begin position="335"/>
        <end position="692"/>
    </location>
</feature>
<gene>
    <name evidence="2" type="ORF">DL546_007008</name>
</gene>
<dbReference type="OrthoDB" id="2587563at2759"/>
<feature type="compositionally biased region" description="Low complexity" evidence="1">
    <location>
        <begin position="593"/>
        <end position="647"/>
    </location>
</feature>
<dbReference type="AlphaFoldDB" id="A0A420YK68"/>
<feature type="compositionally biased region" description="Acidic residues" evidence="1">
    <location>
        <begin position="456"/>
        <end position="467"/>
    </location>
</feature>
<feature type="region of interest" description="Disordered" evidence="1">
    <location>
        <begin position="108"/>
        <end position="135"/>
    </location>
</feature>
<evidence type="ECO:0000256" key="1">
    <source>
        <dbReference type="SAM" id="MobiDB-lite"/>
    </source>
</evidence>
<evidence type="ECO:0000313" key="3">
    <source>
        <dbReference type="Proteomes" id="UP000275385"/>
    </source>
</evidence>
<feature type="compositionally biased region" description="Polar residues" evidence="1">
    <location>
        <begin position="504"/>
        <end position="513"/>
    </location>
</feature>
<dbReference type="UniPathway" id="UPA00143"/>
<proteinExistence type="predicted"/>
<accession>A0A420YK68</accession>
<dbReference type="STRING" id="177199.A0A420YK68"/>
<sequence>MVLNMSESLVLSSSADNMSELPQQAFALALSDNIIEDMIACVQKGQEIQLSLGDTPTFLFDNQEYTIPDPSPSLSYDVFYSDSPNPQALQRLPNEAMSILKARARKAERTAVRVDSSKGKSKPKPAPSGAVRPPVAYKKMKSVDEDIANLQQGLAQAAAEQQTTRLAEGPAVKEKGGTYQISAKPLPAQSSSRSYSGSPAASGFGSPASQQGTDDIKQRRLPLIHEIAVGGKGFTDLLSKWDGSEAEFQQQLNKVAYFDDKKQEWSLNKLYWKDLDPYSYSFDSDEERQKAIDNAIRQFDRMRLGTSDPLWQKLLPQQDRGKGICLSKLQATLAKGPSTTSAPKINVQKPEISSPSAHSEPSDTASISGKMAKGGEPMARSNSGTKAKKLSASEAQAKRLLGKPSAAAKSSAAKSTSAKASPKSAATASPKISPTKPTTKATTAKAGRVLSKEFITDSDSDGSDDEAGSSSTVSKSQVQQKVQATQKTKSTEKPKATERGRDSSAPTSKSTTLKPKPSPAGRASPANDKARDSGRVDASVKAKTTKRSREDEDDSSSSGAPLMKRVKSKDGIARAPVAQSKEKPYRKSDGPPTSTQMSRTSSSATSASIQSVKSRPAAKTPAGATAAKTTSPSKSSRLASSSPISASDVEKGRDQLVSKKRKHEPVELDERRRERSESSDSSDSKRRKLSPEILKKAQGFKAYYAKYEELHREIMSLDNPPEDKMADLLEMHERLAKLKKDIYRETAE</sequence>
<dbReference type="EMBL" id="QVQW01000005">
    <property type="protein sequence ID" value="RKU48279.1"/>
    <property type="molecule type" value="Genomic_DNA"/>
</dbReference>
<feature type="region of interest" description="Disordered" evidence="1">
    <location>
        <begin position="161"/>
        <end position="214"/>
    </location>
</feature>
<feature type="compositionally biased region" description="Basic and acidic residues" evidence="1">
    <location>
        <begin position="580"/>
        <end position="589"/>
    </location>
</feature>
<feature type="compositionally biased region" description="Basic and acidic residues" evidence="1">
    <location>
        <begin position="648"/>
        <end position="657"/>
    </location>
</feature>
<comment type="caution">
    <text evidence="2">The sequence shown here is derived from an EMBL/GenBank/DDBJ whole genome shotgun (WGS) entry which is preliminary data.</text>
</comment>
<organism evidence="2 3">
    <name type="scientific">Coniochaeta pulveracea</name>
    <dbReference type="NCBI Taxonomy" id="177199"/>
    <lineage>
        <taxon>Eukaryota</taxon>
        <taxon>Fungi</taxon>
        <taxon>Dikarya</taxon>
        <taxon>Ascomycota</taxon>
        <taxon>Pezizomycotina</taxon>
        <taxon>Sordariomycetes</taxon>
        <taxon>Sordariomycetidae</taxon>
        <taxon>Coniochaetales</taxon>
        <taxon>Coniochaetaceae</taxon>
        <taxon>Coniochaeta</taxon>
    </lineage>
</organism>
<feature type="compositionally biased region" description="Low complexity" evidence="1">
    <location>
        <begin position="403"/>
        <end position="446"/>
    </location>
</feature>
<name>A0A420YK68_9PEZI</name>
<dbReference type="GO" id="GO:0016567">
    <property type="term" value="P:protein ubiquitination"/>
    <property type="evidence" value="ECO:0007669"/>
    <property type="project" value="UniProtKB-UniPathway"/>
</dbReference>
<evidence type="ECO:0000313" key="2">
    <source>
        <dbReference type="EMBL" id="RKU48279.1"/>
    </source>
</evidence>
<protein>
    <submittedName>
        <fullName evidence="2">Uncharacterized protein</fullName>
    </submittedName>
</protein>
<feature type="compositionally biased region" description="Polar residues" evidence="1">
    <location>
        <begin position="351"/>
        <end position="367"/>
    </location>
</feature>
<feature type="compositionally biased region" description="Basic and acidic residues" evidence="1">
    <location>
        <begin position="528"/>
        <end position="540"/>
    </location>
</feature>
<feature type="compositionally biased region" description="Low complexity" evidence="1">
    <location>
        <begin position="188"/>
        <end position="209"/>
    </location>
</feature>
<feature type="compositionally biased region" description="Low complexity" evidence="1">
    <location>
        <begin position="468"/>
        <end position="488"/>
    </location>
</feature>
<feature type="compositionally biased region" description="Basic and acidic residues" evidence="1">
    <location>
        <begin position="664"/>
        <end position="692"/>
    </location>
</feature>